<reference evidence="15" key="1">
    <citation type="submission" date="2018-08" db="EMBL/GenBank/DDBJ databases">
        <authorList>
            <person name="Rodrigo-Torres L."/>
            <person name="Arahal R. D."/>
            <person name="Lucena T."/>
        </authorList>
    </citation>
    <scope>NUCLEOTIDE SEQUENCE [LARGE SCALE GENOMIC DNA]</scope>
    <source>
        <strain evidence="15">CECT 7235</strain>
    </source>
</reference>
<evidence type="ECO:0000256" key="5">
    <source>
        <dbReference type="ARBA" id="ARBA00022840"/>
    </source>
</evidence>
<keyword evidence="8" id="KW-0238">DNA-binding</keyword>
<keyword evidence="9" id="KW-0010">Activator</keyword>
<dbReference type="PANTHER" id="PTHR32071">
    <property type="entry name" value="TRANSCRIPTIONAL REGULATORY PROTEIN"/>
    <property type="match status" value="1"/>
</dbReference>
<feature type="domain" description="Sigma-54 factor interaction" evidence="12">
    <location>
        <begin position="149"/>
        <end position="381"/>
    </location>
</feature>
<dbReference type="CDD" id="cd00009">
    <property type="entry name" value="AAA"/>
    <property type="match status" value="1"/>
</dbReference>
<evidence type="ECO:0000256" key="2">
    <source>
        <dbReference type="ARBA" id="ARBA00011135"/>
    </source>
</evidence>
<evidence type="ECO:0000256" key="6">
    <source>
        <dbReference type="ARBA" id="ARBA00023012"/>
    </source>
</evidence>
<dbReference type="InterPro" id="IPR027417">
    <property type="entry name" value="P-loop_NTPase"/>
</dbReference>
<dbReference type="RefSeq" id="WP_121093763.1">
    <property type="nucleotide sequence ID" value="NZ_UIHC01000008.1"/>
</dbReference>
<dbReference type="EMBL" id="UIHC01000008">
    <property type="protein sequence ID" value="SUZ31484.1"/>
    <property type="molecule type" value="Genomic_DNA"/>
</dbReference>
<keyword evidence="11" id="KW-0597">Phosphoprotein</keyword>
<dbReference type="InterPro" id="IPR001789">
    <property type="entry name" value="Sig_transdc_resp-reg_receiver"/>
</dbReference>
<evidence type="ECO:0000256" key="9">
    <source>
        <dbReference type="ARBA" id="ARBA00023159"/>
    </source>
</evidence>
<comment type="function">
    <text evidence="1">Required for activation of most nif operons, which are directly involved in nitrogen fixation.</text>
</comment>
<dbReference type="Gene3D" id="1.10.10.60">
    <property type="entry name" value="Homeodomain-like"/>
    <property type="match status" value="1"/>
</dbReference>
<dbReference type="GO" id="GO:0000160">
    <property type="term" value="P:phosphorelay signal transduction system"/>
    <property type="evidence" value="ECO:0007669"/>
    <property type="project" value="UniProtKB-KW"/>
</dbReference>
<keyword evidence="15" id="KW-1185">Reference proteome</keyword>
<dbReference type="Gene3D" id="3.40.50.300">
    <property type="entry name" value="P-loop containing nucleotide triphosphate hydrolases"/>
    <property type="match status" value="1"/>
</dbReference>
<dbReference type="SUPFAM" id="SSF52172">
    <property type="entry name" value="CheY-like"/>
    <property type="match status" value="1"/>
</dbReference>
<keyword evidence="10" id="KW-0804">Transcription</keyword>
<accession>A0A3B0MRE9</accession>
<name>A0A3B0MRE9_9RHOB</name>
<dbReference type="Pfam" id="PF00158">
    <property type="entry name" value="Sigma54_activat"/>
    <property type="match status" value="1"/>
</dbReference>
<protein>
    <recommendedName>
        <fullName evidence="3">Nif-specific regulatory protein</fullName>
    </recommendedName>
</protein>
<evidence type="ECO:0000256" key="3">
    <source>
        <dbReference type="ARBA" id="ARBA00015308"/>
    </source>
</evidence>
<dbReference type="GO" id="GO:0043565">
    <property type="term" value="F:sequence-specific DNA binding"/>
    <property type="evidence" value="ECO:0007669"/>
    <property type="project" value="InterPro"/>
</dbReference>
<dbReference type="PROSITE" id="PS50110">
    <property type="entry name" value="RESPONSE_REGULATORY"/>
    <property type="match status" value="1"/>
</dbReference>
<dbReference type="InterPro" id="IPR011006">
    <property type="entry name" value="CheY-like_superfamily"/>
</dbReference>
<gene>
    <name evidence="14" type="primary">luxO</name>
    <name evidence="14" type="ORF">ROE7235_01230</name>
</gene>
<dbReference type="SMART" id="SM00448">
    <property type="entry name" value="REC"/>
    <property type="match status" value="1"/>
</dbReference>
<proteinExistence type="predicted"/>
<evidence type="ECO:0000256" key="7">
    <source>
        <dbReference type="ARBA" id="ARBA00023015"/>
    </source>
</evidence>
<dbReference type="GO" id="GO:0006355">
    <property type="term" value="P:regulation of DNA-templated transcription"/>
    <property type="evidence" value="ECO:0007669"/>
    <property type="project" value="InterPro"/>
</dbReference>
<dbReference type="PANTHER" id="PTHR32071:SF117">
    <property type="entry name" value="PTS-DEPENDENT DIHYDROXYACETONE KINASE OPERON REGULATORY PROTEIN-RELATED"/>
    <property type="match status" value="1"/>
</dbReference>
<evidence type="ECO:0000313" key="14">
    <source>
        <dbReference type="EMBL" id="SUZ31484.1"/>
    </source>
</evidence>
<dbReference type="PROSITE" id="PS50045">
    <property type="entry name" value="SIGMA54_INTERACT_4"/>
    <property type="match status" value="1"/>
</dbReference>
<organism evidence="14 15">
    <name type="scientific">Roseinatronobacter ekhonensis</name>
    <dbReference type="NCBI Taxonomy" id="254356"/>
    <lineage>
        <taxon>Bacteria</taxon>
        <taxon>Pseudomonadati</taxon>
        <taxon>Pseudomonadota</taxon>
        <taxon>Alphaproteobacteria</taxon>
        <taxon>Rhodobacterales</taxon>
        <taxon>Paracoccaceae</taxon>
        <taxon>Roseinatronobacter</taxon>
    </lineage>
</organism>
<sequence length="465" mass="50812">MPQSSTISGDGLLLVEDTPSLQMLYATVLRKAGYKPMLASSGAEALTKFAEHRPSVVLLDLMLPDADGLMVMREILALRQETRVIVITANGSVNNAIDATREGAHDFLVKPLGDIRMIGAVASAFAEMHQEVALTVDDISRSDALDRAFMGRSEAMQEVHSRIAAVAGSTAPVFILGESGTGKELCARAVHLKSTRAAQRFVTLNCSAADPEQLEIELFGQAGPKPGRAQSQVQARAGAIAQADGGTLFVQNIQDMSSDLQAAFLRFKQRASFAPVGDSRQIKVDVRLICTASRDPTEDMRAGRLREDLYYRLFVIPITMPPLRERGTDVHLLAQHYLAQIVAEEGKAFSRFHPEVLDLFLHLPWRGNVREMINVLRHAVVLHDGEMVTREMLPPGLAQMDVPTATASGMPEGADPLAGMTMAEIEERAITAAIARHHGSVPRAARELDIAPSTIYRKREQWDKR</sequence>
<dbReference type="Pfam" id="PF00072">
    <property type="entry name" value="Response_reg"/>
    <property type="match status" value="1"/>
</dbReference>
<dbReference type="InterPro" id="IPR058031">
    <property type="entry name" value="AAA_lid_NorR"/>
</dbReference>
<feature type="domain" description="Response regulatory" evidence="13">
    <location>
        <begin position="11"/>
        <end position="125"/>
    </location>
</feature>
<dbReference type="Pfam" id="PF02954">
    <property type="entry name" value="HTH_8"/>
    <property type="match status" value="1"/>
</dbReference>
<evidence type="ECO:0000313" key="15">
    <source>
        <dbReference type="Proteomes" id="UP000272908"/>
    </source>
</evidence>
<dbReference type="OrthoDB" id="9802388at2"/>
<dbReference type="SUPFAM" id="SSF46689">
    <property type="entry name" value="Homeodomain-like"/>
    <property type="match status" value="1"/>
</dbReference>
<evidence type="ECO:0000256" key="8">
    <source>
        <dbReference type="ARBA" id="ARBA00023125"/>
    </source>
</evidence>
<comment type="subunit">
    <text evidence="2">Interacts with sigma-54.</text>
</comment>
<evidence type="ECO:0000256" key="10">
    <source>
        <dbReference type="ARBA" id="ARBA00023163"/>
    </source>
</evidence>
<dbReference type="Pfam" id="PF25601">
    <property type="entry name" value="AAA_lid_14"/>
    <property type="match status" value="1"/>
</dbReference>
<evidence type="ECO:0000259" key="13">
    <source>
        <dbReference type="PROSITE" id="PS50110"/>
    </source>
</evidence>
<dbReference type="SUPFAM" id="SSF52540">
    <property type="entry name" value="P-loop containing nucleoside triphosphate hydrolases"/>
    <property type="match status" value="1"/>
</dbReference>
<keyword evidence="4" id="KW-0547">Nucleotide-binding</keyword>
<keyword evidence="6" id="KW-0902">Two-component regulatory system</keyword>
<dbReference type="AlphaFoldDB" id="A0A3B0MRE9"/>
<dbReference type="InterPro" id="IPR003593">
    <property type="entry name" value="AAA+_ATPase"/>
</dbReference>
<dbReference type="InterPro" id="IPR009057">
    <property type="entry name" value="Homeodomain-like_sf"/>
</dbReference>
<evidence type="ECO:0000259" key="12">
    <source>
        <dbReference type="PROSITE" id="PS50045"/>
    </source>
</evidence>
<dbReference type="GO" id="GO:0005524">
    <property type="term" value="F:ATP binding"/>
    <property type="evidence" value="ECO:0007669"/>
    <property type="project" value="UniProtKB-KW"/>
</dbReference>
<dbReference type="Gene3D" id="1.10.8.60">
    <property type="match status" value="1"/>
</dbReference>
<keyword evidence="7" id="KW-0805">Transcription regulation</keyword>
<evidence type="ECO:0000256" key="1">
    <source>
        <dbReference type="ARBA" id="ARBA00002167"/>
    </source>
</evidence>
<evidence type="ECO:0000256" key="4">
    <source>
        <dbReference type="ARBA" id="ARBA00022741"/>
    </source>
</evidence>
<dbReference type="Gene3D" id="3.40.50.2300">
    <property type="match status" value="1"/>
</dbReference>
<feature type="modified residue" description="4-aspartylphosphate" evidence="11">
    <location>
        <position position="60"/>
    </location>
</feature>
<dbReference type="Proteomes" id="UP000272908">
    <property type="component" value="Unassembled WGS sequence"/>
</dbReference>
<dbReference type="InterPro" id="IPR002197">
    <property type="entry name" value="HTH_Fis"/>
</dbReference>
<keyword evidence="5" id="KW-0067">ATP-binding</keyword>
<dbReference type="InterPro" id="IPR002078">
    <property type="entry name" value="Sigma_54_int"/>
</dbReference>
<evidence type="ECO:0000256" key="11">
    <source>
        <dbReference type="PROSITE-ProRule" id="PRU00169"/>
    </source>
</evidence>
<dbReference type="FunFam" id="3.40.50.300:FF:000006">
    <property type="entry name" value="DNA-binding transcriptional regulator NtrC"/>
    <property type="match status" value="1"/>
</dbReference>
<dbReference type="SMART" id="SM00382">
    <property type="entry name" value="AAA"/>
    <property type="match status" value="1"/>
</dbReference>